<dbReference type="AlphaFoldDB" id="A0A1M5VSI5"/>
<protein>
    <recommendedName>
        <fullName evidence="5">Tetratricopeptide repeat-containing protein</fullName>
    </recommendedName>
</protein>
<dbReference type="STRING" id="947013.SAMN04488109_5370"/>
<dbReference type="SMART" id="SM00028">
    <property type="entry name" value="TPR"/>
    <property type="match status" value="4"/>
</dbReference>
<proteinExistence type="predicted"/>
<dbReference type="Proteomes" id="UP000184212">
    <property type="component" value="Unassembled WGS sequence"/>
</dbReference>
<accession>A0A1M5VSI5</accession>
<keyword evidence="1" id="KW-0802">TPR repeat</keyword>
<reference evidence="3 4" key="1">
    <citation type="submission" date="2016-11" db="EMBL/GenBank/DDBJ databases">
        <authorList>
            <person name="Jaros S."/>
            <person name="Januszkiewicz K."/>
            <person name="Wedrychowicz H."/>
        </authorList>
    </citation>
    <scope>NUCLEOTIDE SEQUENCE [LARGE SCALE GENOMIC DNA]</scope>
    <source>
        <strain evidence="3 4">DSM 24574</strain>
    </source>
</reference>
<dbReference type="PROSITE" id="PS50005">
    <property type="entry name" value="TPR"/>
    <property type="match status" value="1"/>
</dbReference>
<dbReference type="OrthoDB" id="1466726at2"/>
<keyword evidence="2" id="KW-0732">Signal</keyword>
<sequence length="500" mass="56712">MIPYYRKAGAIACLFLCYATALAAPPEEWKFDAISQKAYDLVLNLQTVEAYAMLPNPKTPQEHYVLALGEALELLITEDGEKYTEYEDHFEQRLERKIKLNSPDELLLLAEIRMQWAFVYLKYGHEFDAGLNLRQAFLTAKELKKRFPEYQAIKKTAGMLEVIIGSVPEQYNWVLSLLSMDGSIGDGMAELESFTKAGHPLSFEAGMISALAKGLLLQQTDSAVTEARQLLADHPGNRLALFLGGALAIKNSQSEEALFLLNTLSTKHSGLPIYYAEYLKGEIYLHKAEYMEAMASYRWFINHYKGQNFIKDAYYKVGLCYYLNGSNNDALEVFKQARTLGKEASEADKYAARSLADDELPHMQLTKARYATDGGYYDNARKILEAITPAQVPSKRDQVELIYRKARLEHKTNHLPQARELYKETIKQNGQEPWYYAPNACLQLGYLAWADKDLESAKTFFTLALSYKKHEYKNSIDSKAKSALAQLKRGSGIGLVDQRR</sequence>
<dbReference type="EMBL" id="FQWQ01000004">
    <property type="protein sequence ID" value="SHH78219.1"/>
    <property type="molecule type" value="Genomic_DNA"/>
</dbReference>
<evidence type="ECO:0000256" key="2">
    <source>
        <dbReference type="SAM" id="SignalP"/>
    </source>
</evidence>
<dbReference type="RefSeq" id="WP_143165097.1">
    <property type="nucleotide sequence ID" value="NZ_FQWQ01000004.1"/>
</dbReference>
<dbReference type="SUPFAM" id="SSF48452">
    <property type="entry name" value="TPR-like"/>
    <property type="match status" value="1"/>
</dbReference>
<dbReference type="InterPro" id="IPR019734">
    <property type="entry name" value="TPR_rpt"/>
</dbReference>
<name>A0A1M5VSI5_9BACT</name>
<feature type="signal peptide" evidence="2">
    <location>
        <begin position="1"/>
        <end position="23"/>
    </location>
</feature>
<evidence type="ECO:0000313" key="3">
    <source>
        <dbReference type="EMBL" id="SHH78219.1"/>
    </source>
</evidence>
<feature type="repeat" description="TPR" evidence="1">
    <location>
        <begin position="311"/>
        <end position="344"/>
    </location>
</feature>
<evidence type="ECO:0000256" key="1">
    <source>
        <dbReference type="PROSITE-ProRule" id="PRU00339"/>
    </source>
</evidence>
<organism evidence="3 4">
    <name type="scientific">Chryseolinea serpens</name>
    <dbReference type="NCBI Taxonomy" id="947013"/>
    <lineage>
        <taxon>Bacteria</taxon>
        <taxon>Pseudomonadati</taxon>
        <taxon>Bacteroidota</taxon>
        <taxon>Cytophagia</taxon>
        <taxon>Cytophagales</taxon>
        <taxon>Fulvivirgaceae</taxon>
        <taxon>Chryseolinea</taxon>
    </lineage>
</organism>
<gene>
    <name evidence="3" type="ORF">SAMN04488109_5370</name>
</gene>
<keyword evidence="4" id="KW-1185">Reference proteome</keyword>
<evidence type="ECO:0008006" key="5">
    <source>
        <dbReference type="Google" id="ProtNLM"/>
    </source>
</evidence>
<feature type="chain" id="PRO_5012296628" description="Tetratricopeptide repeat-containing protein" evidence="2">
    <location>
        <begin position="24"/>
        <end position="500"/>
    </location>
</feature>
<dbReference type="Gene3D" id="1.25.40.10">
    <property type="entry name" value="Tetratricopeptide repeat domain"/>
    <property type="match status" value="2"/>
</dbReference>
<evidence type="ECO:0000313" key="4">
    <source>
        <dbReference type="Proteomes" id="UP000184212"/>
    </source>
</evidence>
<dbReference type="InterPro" id="IPR011990">
    <property type="entry name" value="TPR-like_helical_dom_sf"/>
</dbReference>